<evidence type="ECO:0000313" key="3">
    <source>
        <dbReference type="EMBL" id="PIN22320.1"/>
    </source>
</evidence>
<protein>
    <submittedName>
        <fullName evidence="3">Uncharacterized protein</fullName>
    </submittedName>
</protein>
<accession>A0A2G9HYA6</accession>
<keyword evidence="1" id="KW-0175">Coiled coil</keyword>
<feature type="region of interest" description="Disordered" evidence="2">
    <location>
        <begin position="146"/>
        <end position="222"/>
    </location>
</feature>
<reference evidence="4" key="1">
    <citation type="journal article" date="2018" name="Gigascience">
        <title>Genome assembly of the Pink Ipe (Handroanthus impetiginosus, Bignoniaceae), a highly valued, ecologically keystone Neotropical timber forest tree.</title>
        <authorList>
            <person name="Silva-Junior O.B."/>
            <person name="Grattapaglia D."/>
            <person name="Novaes E."/>
            <person name="Collevatti R.G."/>
        </authorList>
    </citation>
    <scope>NUCLEOTIDE SEQUENCE [LARGE SCALE GENOMIC DNA]</scope>
    <source>
        <strain evidence="4">cv. UFG-1</strain>
    </source>
</reference>
<keyword evidence="4" id="KW-1185">Reference proteome</keyword>
<feature type="coiled-coil region" evidence="1">
    <location>
        <begin position="40"/>
        <end position="67"/>
    </location>
</feature>
<gene>
    <name evidence="3" type="ORF">CDL12_04968</name>
</gene>
<dbReference type="EMBL" id="NKXS01000787">
    <property type="protein sequence ID" value="PIN22320.1"/>
    <property type="molecule type" value="Genomic_DNA"/>
</dbReference>
<dbReference type="Proteomes" id="UP000231279">
    <property type="component" value="Unassembled WGS sequence"/>
</dbReference>
<dbReference type="OrthoDB" id="2289094at2759"/>
<dbReference type="AlphaFoldDB" id="A0A2G9HYA6"/>
<evidence type="ECO:0000256" key="2">
    <source>
        <dbReference type="SAM" id="MobiDB-lite"/>
    </source>
</evidence>
<name>A0A2G9HYA6_9LAMI</name>
<sequence>MGHCCILIPRPMDEEVCRGKRKLEEIPRRLHYWVDVATIVRAKDQEIEELKKRIAKVEEANKELCMLAPVNADAIVKDKEIKEFKKTTVKLEAVTNKDLCVLAPIKVDAAVNKEQGNRAAACEEQGDYGHYGENLSEMEILVENKEGTEKEEENKDGGQDDKESEKKDGKDEEGKEKKDGKDEEGKEKERKDADGEERDHDGDNEYNNINEENWTKHRKSQV</sequence>
<feature type="compositionally biased region" description="Basic and acidic residues" evidence="2">
    <location>
        <begin position="146"/>
        <end position="203"/>
    </location>
</feature>
<comment type="caution">
    <text evidence="3">The sequence shown here is derived from an EMBL/GenBank/DDBJ whole genome shotgun (WGS) entry which is preliminary data.</text>
</comment>
<evidence type="ECO:0000256" key="1">
    <source>
        <dbReference type="SAM" id="Coils"/>
    </source>
</evidence>
<evidence type="ECO:0000313" key="4">
    <source>
        <dbReference type="Proteomes" id="UP000231279"/>
    </source>
</evidence>
<organism evidence="3 4">
    <name type="scientific">Handroanthus impetiginosus</name>
    <dbReference type="NCBI Taxonomy" id="429701"/>
    <lineage>
        <taxon>Eukaryota</taxon>
        <taxon>Viridiplantae</taxon>
        <taxon>Streptophyta</taxon>
        <taxon>Embryophyta</taxon>
        <taxon>Tracheophyta</taxon>
        <taxon>Spermatophyta</taxon>
        <taxon>Magnoliopsida</taxon>
        <taxon>eudicotyledons</taxon>
        <taxon>Gunneridae</taxon>
        <taxon>Pentapetalae</taxon>
        <taxon>asterids</taxon>
        <taxon>lamiids</taxon>
        <taxon>Lamiales</taxon>
        <taxon>Bignoniaceae</taxon>
        <taxon>Crescentiina</taxon>
        <taxon>Tabebuia alliance</taxon>
        <taxon>Handroanthus</taxon>
    </lineage>
</organism>
<proteinExistence type="predicted"/>